<accession>A0AAV5KGQ5</accession>
<evidence type="ECO:0000313" key="7">
    <source>
        <dbReference type="EMBL" id="GKV23790.1"/>
    </source>
</evidence>
<evidence type="ECO:0000313" key="8">
    <source>
        <dbReference type="Proteomes" id="UP001054252"/>
    </source>
</evidence>
<dbReference type="EC" id="2.5.1.-" evidence="6"/>
<dbReference type="Pfam" id="PF01255">
    <property type="entry name" value="Prenyltransf"/>
    <property type="match status" value="1"/>
</dbReference>
<comment type="similarity">
    <text evidence="3 6">Belongs to the UPP synthase family.</text>
</comment>
<dbReference type="FunFam" id="3.40.1180.10:FF:000005">
    <property type="entry name" value="Alkyl transferase"/>
    <property type="match status" value="1"/>
</dbReference>
<dbReference type="SUPFAM" id="SSF64005">
    <property type="entry name" value="Undecaprenyl diphosphate synthase"/>
    <property type="match status" value="1"/>
</dbReference>
<dbReference type="GO" id="GO:0045547">
    <property type="term" value="F:ditrans,polycis-polyprenyl diphosphate synthase [(2E,6E)-farnesyl diphosphate specific] activity"/>
    <property type="evidence" value="ECO:0007669"/>
    <property type="project" value="TreeGrafter"/>
</dbReference>
<dbReference type="InterPro" id="IPR001441">
    <property type="entry name" value="UPP_synth-like"/>
</dbReference>
<reference evidence="7 8" key="1">
    <citation type="journal article" date="2021" name="Commun. Biol.">
        <title>The genome of Shorea leprosula (Dipterocarpaceae) highlights the ecological relevance of drought in aseasonal tropical rainforests.</title>
        <authorList>
            <person name="Ng K.K.S."/>
            <person name="Kobayashi M.J."/>
            <person name="Fawcett J.A."/>
            <person name="Hatakeyama M."/>
            <person name="Paape T."/>
            <person name="Ng C.H."/>
            <person name="Ang C.C."/>
            <person name="Tnah L.H."/>
            <person name="Lee C.T."/>
            <person name="Nishiyama T."/>
            <person name="Sese J."/>
            <person name="O'Brien M.J."/>
            <person name="Copetti D."/>
            <person name="Mohd Noor M.I."/>
            <person name="Ong R.C."/>
            <person name="Putra M."/>
            <person name="Sireger I.Z."/>
            <person name="Indrioko S."/>
            <person name="Kosugi Y."/>
            <person name="Izuno A."/>
            <person name="Isagi Y."/>
            <person name="Lee S.L."/>
            <person name="Shimizu K.K."/>
        </authorList>
    </citation>
    <scope>NUCLEOTIDE SEQUENCE [LARGE SCALE GENOMIC DNA]</scope>
    <source>
        <strain evidence="7">214</strain>
    </source>
</reference>
<keyword evidence="8" id="KW-1185">Reference proteome</keyword>
<dbReference type="PANTHER" id="PTHR10291:SF18">
    <property type="entry name" value="DEHYDRODOLICHYL DIPHOSPHATE SYNTHASE CPT3"/>
    <property type="match status" value="1"/>
</dbReference>
<dbReference type="GO" id="GO:0016094">
    <property type="term" value="P:polyprenol biosynthetic process"/>
    <property type="evidence" value="ECO:0007669"/>
    <property type="project" value="TreeGrafter"/>
</dbReference>
<keyword evidence="5" id="KW-0460">Magnesium</keyword>
<comment type="pathway">
    <text evidence="2">Protein modification; protein glycosylation.</text>
</comment>
<comment type="caution">
    <text evidence="7">The sequence shown here is derived from an EMBL/GenBank/DDBJ whole genome shotgun (WGS) entry which is preliminary data.</text>
</comment>
<dbReference type="AlphaFoldDB" id="A0AAV5KGQ5"/>
<dbReference type="CDD" id="cd00475">
    <property type="entry name" value="Cis_IPPS"/>
    <property type="match status" value="1"/>
</dbReference>
<dbReference type="GO" id="GO:0005783">
    <property type="term" value="C:endoplasmic reticulum"/>
    <property type="evidence" value="ECO:0007669"/>
    <property type="project" value="TreeGrafter"/>
</dbReference>
<proteinExistence type="inferred from homology"/>
<dbReference type="PROSITE" id="PS01066">
    <property type="entry name" value="UPP_SYNTHASE"/>
    <property type="match status" value="1"/>
</dbReference>
<evidence type="ECO:0000256" key="1">
    <source>
        <dbReference type="ARBA" id="ARBA00002674"/>
    </source>
</evidence>
<dbReference type="Gene3D" id="3.40.1180.10">
    <property type="entry name" value="Decaprenyl diphosphate synthase-like"/>
    <property type="match status" value="1"/>
</dbReference>
<name>A0AAV5KGQ5_9ROSI</name>
<protein>
    <recommendedName>
        <fullName evidence="6">Alkyl transferase</fullName>
        <ecNumber evidence="6">2.5.1.-</ecNumber>
    </recommendedName>
</protein>
<dbReference type="Proteomes" id="UP001054252">
    <property type="component" value="Unassembled WGS sequence"/>
</dbReference>
<evidence type="ECO:0000256" key="2">
    <source>
        <dbReference type="ARBA" id="ARBA00004922"/>
    </source>
</evidence>
<organism evidence="7 8">
    <name type="scientific">Rubroshorea leprosula</name>
    <dbReference type="NCBI Taxonomy" id="152421"/>
    <lineage>
        <taxon>Eukaryota</taxon>
        <taxon>Viridiplantae</taxon>
        <taxon>Streptophyta</taxon>
        <taxon>Embryophyta</taxon>
        <taxon>Tracheophyta</taxon>
        <taxon>Spermatophyta</taxon>
        <taxon>Magnoliopsida</taxon>
        <taxon>eudicotyledons</taxon>
        <taxon>Gunneridae</taxon>
        <taxon>Pentapetalae</taxon>
        <taxon>rosids</taxon>
        <taxon>malvids</taxon>
        <taxon>Malvales</taxon>
        <taxon>Dipterocarpaceae</taxon>
        <taxon>Rubroshorea</taxon>
    </lineage>
</organism>
<dbReference type="InterPro" id="IPR036424">
    <property type="entry name" value="UPP_synth-like_sf"/>
</dbReference>
<dbReference type="NCBIfam" id="TIGR00055">
    <property type="entry name" value="uppS"/>
    <property type="match status" value="1"/>
</dbReference>
<dbReference type="EMBL" id="BPVZ01000064">
    <property type="protein sequence ID" value="GKV23790.1"/>
    <property type="molecule type" value="Genomic_DNA"/>
</dbReference>
<sequence length="273" mass="31456">MMLIDHMENEDSITFRGRRFIAKCIFNVLRIGPIPNHIAFIMDGNRRFAKKRNMAEGVGHEVGFQTLKSMIVFCLELGVKCVTAYAFSIDNFRRKPEEVQKLMDLMMEKMKHLTERESFVHQKQVRIHIAGNLELLNPPLRDAAKRLMEVTAGYSKAVLTICIAYTSSNEIVHAVRESCEEKRNSIEDQTKDVSLDLVDIEKHMYMAIVPDPEIVIRTSGENRLSNFLLWQSCSSQLVSTAALWPEIGFWHLVCAVLDFQRNHIYLGKKKKQI</sequence>
<comment type="function">
    <text evidence="1">Catalyzes cis-prenyl chain elongation to produce the polyprenyl backbone of dolichol, a glycosyl carrier-lipid required for the biosynthesis of several classes of glycoprotein.</text>
</comment>
<dbReference type="InterPro" id="IPR018520">
    <property type="entry name" value="UPP_synth-like_CS"/>
</dbReference>
<keyword evidence="4 6" id="KW-0808">Transferase</keyword>
<evidence type="ECO:0000256" key="5">
    <source>
        <dbReference type="ARBA" id="ARBA00022842"/>
    </source>
</evidence>
<evidence type="ECO:0000256" key="6">
    <source>
        <dbReference type="RuleBase" id="RU363018"/>
    </source>
</evidence>
<dbReference type="HAMAP" id="MF_01139">
    <property type="entry name" value="ISPT"/>
    <property type="match status" value="1"/>
</dbReference>
<gene>
    <name evidence="7" type="ORF">SLEP1_g33485</name>
</gene>
<evidence type="ECO:0000256" key="3">
    <source>
        <dbReference type="ARBA" id="ARBA00005432"/>
    </source>
</evidence>
<dbReference type="PANTHER" id="PTHR10291">
    <property type="entry name" value="DEHYDRODOLICHYL DIPHOSPHATE SYNTHASE FAMILY MEMBER"/>
    <property type="match status" value="1"/>
</dbReference>
<evidence type="ECO:0000256" key="4">
    <source>
        <dbReference type="ARBA" id="ARBA00022679"/>
    </source>
</evidence>